<reference evidence="2 3" key="1">
    <citation type="submission" date="2023-03" db="EMBL/GenBank/DDBJ databases">
        <authorList>
            <person name="Shen W."/>
            <person name="Cai J."/>
        </authorList>
    </citation>
    <scope>NUCLEOTIDE SEQUENCE [LARGE SCALE GENOMIC DNA]</scope>
    <source>
        <strain evidence="2 3">Y2</strain>
    </source>
</reference>
<protein>
    <submittedName>
        <fullName evidence="2">Uncharacterized protein</fullName>
    </submittedName>
</protein>
<comment type="caution">
    <text evidence="2">The sequence shown here is derived from an EMBL/GenBank/DDBJ whole genome shotgun (WGS) entry which is preliminary data.</text>
</comment>
<dbReference type="AlphaFoldDB" id="A0ABD5F4U3"/>
<dbReference type="RefSeq" id="WP_311924168.1">
    <property type="nucleotide sequence ID" value="NZ_JARPWV010000038.1"/>
</dbReference>
<evidence type="ECO:0000256" key="1">
    <source>
        <dbReference type="SAM" id="MobiDB-lite"/>
    </source>
</evidence>
<dbReference type="EMBL" id="JARPWY010000006">
    <property type="protein sequence ID" value="MDT2513356.1"/>
    <property type="molecule type" value="Genomic_DNA"/>
</dbReference>
<dbReference type="Proteomes" id="UP001264335">
    <property type="component" value="Unassembled WGS sequence"/>
</dbReference>
<gene>
    <name evidence="2" type="ORF">P7D79_03810</name>
</gene>
<feature type="region of interest" description="Disordered" evidence="1">
    <location>
        <begin position="67"/>
        <end position="88"/>
    </location>
</feature>
<sequence>MAKYTQGELHANGETLTFATPEETKSFRLASNMKFIKSTDGTKEFGFSDMASMFAVLTIDTTATPLAPKPNCDNYGKCPEAPEPDPEP</sequence>
<evidence type="ECO:0000313" key="3">
    <source>
        <dbReference type="Proteomes" id="UP001264335"/>
    </source>
</evidence>
<evidence type="ECO:0000313" key="2">
    <source>
        <dbReference type="EMBL" id="MDT2513356.1"/>
    </source>
</evidence>
<proteinExistence type="predicted"/>
<organism evidence="2 3">
    <name type="scientific">Enterococcus avium</name>
    <name type="common">Streptococcus avium</name>
    <dbReference type="NCBI Taxonomy" id="33945"/>
    <lineage>
        <taxon>Bacteria</taxon>
        <taxon>Bacillati</taxon>
        <taxon>Bacillota</taxon>
        <taxon>Bacilli</taxon>
        <taxon>Lactobacillales</taxon>
        <taxon>Enterococcaceae</taxon>
        <taxon>Enterococcus</taxon>
    </lineage>
</organism>
<accession>A0ABD5F4U3</accession>
<name>A0ABD5F4U3_ENTAV</name>